<accession>A0A9N9FCE2</accession>
<evidence type="ECO:0000259" key="7">
    <source>
        <dbReference type="SMART" id="SM00014"/>
    </source>
</evidence>
<dbReference type="PANTHER" id="PTHR10165:SF35">
    <property type="entry name" value="RE23632P"/>
    <property type="match status" value="1"/>
</dbReference>
<dbReference type="GO" id="GO:0008195">
    <property type="term" value="F:phosphatidate phosphatase activity"/>
    <property type="evidence" value="ECO:0007669"/>
    <property type="project" value="TreeGrafter"/>
</dbReference>
<dbReference type="PANTHER" id="PTHR10165">
    <property type="entry name" value="LIPID PHOSPHATE PHOSPHATASE"/>
    <property type="match status" value="1"/>
</dbReference>
<dbReference type="EMBL" id="CAJVPI010000362">
    <property type="protein sequence ID" value="CAG8525187.1"/>
    <property type="molecule type" value="Genomic_DNA"/>
</dbReference>
<keyword evidence="3 6" id="KW-0812">Transmembrane</keyword>
<evidence type="ECO:0000256" key="1">
    <source>
        <dbReference type="ARBA" id="ARBA00004141"/>
    </source>
</evidence>
<evidence type="ECO:0000313" key="8">
    <source>
        <dbReference type="EMBL" id="CAG8525187.1"/>
    </source>
</evidence>
<dbReference type="Pfam" id="PF01569">
    <property type="entry name" value="PAP2"/>
    <property type="match status" value="1"/>
</dbReference>
<evidence type="ECO:0000313" key="9">
    <source>
        <dbReference type="Proteomes" id="UP000789739"/>
    </source>
</evidence>
<dbReference type="GO" id="GO:0006644">
    <property type="term" value="P:phospholipid metabolic process"/>
    <property type="evidence" value="ECO:0007669"/>
    <property type="project" value="InterPro"/>
</dbReference>
<comment type="caution">
    <text evidence="8">The sequence shown here is derived from an EMBL/GenBank/DDBJ whole genome shotgun (WGS) entry which is preliminary data.</text>
</comment>
<dbReference type="SMART" id="SM00014">
    <property type="entry name" value="acidPPc"/>
    <property type="match status" value="1"/>
</dbReference>
<organism evidence="8 9">
    <name type="scientific">Paraglomus brasilianum</name>
    <dbReference type="NCBI Taxonomy" id="144538"/>
    <lineage>
        <taxon>Eukaryota</taxon>
        <taxon>Fungi</taxon>
        <taxon>Fungi incertae sedis</taxon>
        <taxon>Mucoromycota</taxon>
        <taxon>Glomeromycotina</taxon>
        <taxon>Glomeromycetes</taxon>
        <taxon>Paraglomerales</taxon>
        <taxon>Paraglomeraceae</taxon>
        <taxon>Paraglomus</taxon>
    </lineage>
</organism>
<feature type="transmembrane region" description="Helical" evidence="6">
    <location>
        <begin position="35"/>
        <end position="58"/>
    </location>
</feature>
<comment type="subcellular location">
    <subcellularLocation>
        <location evidence="1">Membrane</location>
        <topology evidence="1">Multi-pass membrane protein</topology>
    </subcellularLocation>
</comment>
<feature type="transmembrane region" description="Helical" evidence="6">
    <location>
        <begin position="78"/>
        <end position="103"/>
    </location>
</feature>
<dbReference type="AlphaFoldDB" id="A0A9N9FCE2"/>
<evidence type="ECO:0000256" key="3">
    <source>
        <dbReference type="ARBA" id="ARBA00022692"/>
    </source>
</evidence>
<dbReference type="GO" id="GO:0046839">
    <property type="term" value="P:phospholipid dephosphorylation"/>
    <property type="evidence" value="ECO:0007669"/>
    <property type="project" value="TreeGrafter"/>
</dbReference>
<keyword evidence="4 6" id="KW-1133">Transmembrane helix</keyword>
<feature type="domain" description="Phosphatidic acid phosphatase type 2/haloperoxidase" evidence="7">
    <location>
        <begin position="125"/>
        <end position="262"/>
    </location>
</feature>
<keyword evidence="5 6" id="KW-0472">Membrane</keyword>
<evidence type="ECO:0000256" key="4">
    <source>
        <dbReference type="ARBA" id="ARBA00022989"/>
    </source>
</evidence>
<dbReference type="InterPro" id="IPR000326">
    <property type="entry name" value="PAP2/HPO"/>
</dbReference>
<dbReference type="Gene3D" id="1.20.144.10">
    <property type="entry name" value="Phosphatidic acid phosphatase type 2/haloperoxidase"/>
    <property type="match status" value="1"/>
</dbReference>
<name>A0A9N9FCE2_9GLOM</name>
<evidence type="ECO:0000256" key="6">
    <source>
        <dbReference type="SAM" id="Phobius"/>
    </source>
</evidence>
<evidence type="ECO:0000256" key="5">
    <source>
        <dbReference type="ARBA" id="ARBA00023136"/>
    </source>
</evidence>
<protein>
    <submittedName>
        <fullName evidence="8">6047_t:CDS:1</fullName>
    </submittedName>
</protein>
<evidence type="ECO:0000256" key="2">
    <source>
        <dbReference type="ARBA" id="ARBA00008816"/>
    </source>
</evidence>
<reference evidence="8" key="1">
    <citation type="submission" date="2021-06" db="EMBL/GenBank/DDBJ databases">
        <authorList>
            <person name="Kallberg Y."/>
            <person name="Tangrot J."/>
            <person name="Rosling A."/>
        </authorList>
    </citation>
    <scope>NUCLEOTIDE SEQUENCE</scope>
    <source>
        <strain evidence="8">BR232B</strain>
    </source>
</reference>
<proteinExistence type="inferred from homology"/>
<dbReference type="SUPFAM" id="SSF48317">
    <property type="entry name" value="Acid phosphatase/Vanadium-dependent haloperoxidase"/>
    <property type="match status" value="1"/>
</dbReference>
<dbReference type="OrthoDB" id="10030083at2759"/>
<gene>
    <name evidence="8" type="ORF">PBRASI_LOCUS3833</name>
</gene>
<dbReference type="GO" id="GO:0016020">
    <property type="term" value="C:membrane"/>
    <property type="evidence" value="ECO:0007669"/>
    <property type="project" value="UniProtKB-SubCell"/>
</dbReference>
<dbReference type="InterPro" id="IPR036938">
    <property type="entry name" value="PAP2/HPO_sf"/>
</dbReference>
<comment type="similarity">
    <text evidence="2">Belongs to the PA-phosphatase related phosphoesterase family.</text>
</comment>
<dbReference type="InterPro" id="IPR043216">
    <property type="entry name" value="PAP-like"/>
</dbReference>
<keyword evidence="9" id="KW-1185">Reference proteome</keyword>
<feature type="transmembrane region" description="Helical" evidence="6">
    <location>
        <begin position="243"/>
        <end position="262"/>
    </location>
</feature>
<feature type="transmembrane region" description="Helical" evidence="6">
    <location>
        <begin position="215"/>
        <end position="237"/>
    </location>
</feature>
<sequence length="312" mass="35399">MHLPLVKLSKSYYHVNAKKRFTSSPLNVPSRTKRVFIGLIFDWLLILVMFGISQWFFLVPKPPIAYFRLDDPDYMRPVIPQIISSSTAGILSGGVPLIILLILELLFFWDKWNVYHLVTGHATSVAFSLLFTSLFWITIGSHLGLRPSFLTQCAPDLNKTIPGQIYYTVDICTQPLKKFDFQGFPSGHSSNAFAGWVFFVLYLNSKMKPWSGTAYVWKGLVLTLPLALATWVALTRVRDFRHFPFQIFIGSLIGIASAIFAYRLNFVVFGWFLGPGDGNDHIPARYQYLAAKENSLEESTRQLPSNGYVVEV</sequence>
<dbReference type="Proteomes" id="UP000789739">
    <property type="component" value="Unassembled WGS sequence"/>
</dbReference>
<feature type="transmembrane region" description="Helical" evidence="6">
    <location>
        <begin position="115"/>
        <end position="139"/>
    </location>
</feature>